<dbReference type="Proteomes" id="UP001286456">
    <property type="component" value="Unassembled WGS sequence"/>
</dbReference>
<feature type="compositionally biased region" description="Basic and acidic residues" evidence="1">
    <location>
        <begin position="71"/>
        <end position="95"/>
    </location>
</feature>
<dbReference type="EMBL" id="JAUEPO010000003">
    <property type="protein sequence ID" value="KAK3326993.1"/>
    <property type="molecule type" value="Genomic_DNA"/>
</dbReference>
<accession>A0AAE0IL97</accession>
<comment type="caution">
    <text evidence="3">The sequence shown here is derived from an EMBL/GenBank/DDBJ whole genome shotgun (WGS) entry which is preliminary data.</text>
</comment>
<protein>
    <submittedName>
        <fullName evidence="3">Uncharacterized protein</fullName>
    </submittedName>
</protein>
<reference evidence="3" key="2">
    <citation type="submission" date="2023-06" db="EMBL/GenBank/DDBJ databases">
        <authorList>
            <consortium name="Lawrence Berkeley National Laboratory"/>
            <person name="Haridas S."/>
            <person name="Hensen N."/>
            <person name="Bonometti L."/>
            <person name="Westerberg I."/>
            <person name="Brannstrom I.O."/>
            <person name="Guillou S."/>
            <person name="Cros-Aarteil S."/>
            <person name="Calhoun S."/>
            <person name="Kuo A."/>
            <person name="Mondo S."/>
            <person name="Pangilinan J."/>
            <person name="Riley R."/>
            <person name="Labutti K."/>
            <person name="Andreopoulos B."/>
            <person name="Lipzen A."/>
            <person name="Chen C."/>
            <person name="Yanf M."/>
            <person name="Daum C."/>
            <person name="Ng V."/>
            <person name="Clum A."/>
            <person name="Steindorff A."/>
            <person name="Ohm R."/>
            <person name="Martin F."/>
            <person name="Silar P."/>
            <person name="Natvig D."/>
            <person name="Lalanne C."/>
            <person name="Gautier V."/>
            <person name="Ament-Velasquez S.L."/>
            <person name="Kruys A."/>
            <person name="Hutchinson M.I."/>
            <person name="Powell A.J."/>
            <person name="Barry K."/>
            <person name="Miller A.N."/>
            <person name="Grigoriev I.V."/>
            <person name="Debuchy R."/>
            <person name="Gladieux P."/>
            <person name="Thoren M.H."/>
            <person name="Johannesson H."/>
        </authorList>
    </citation>
    <scope>NUCLEOTIDE SEQUENCE</scope>
    <source>
        <strain evidence="3">SMH4131-1</strain>
    </source>
</reference>
<feature type="compositionally biased region" description="Acidic residues" evidence="1">
    <location>
        <begin position="44"/>
        <end position="57"/>
    </location>
</feature>
<keyword evidence="2" id="KW-1133">Transmembrane helix</keyword>
<reference evidence="3" key="1">
    <citation type="journal article" date="2023" name="Mol. Phylogenet. Evol.">
        <title>Genome-scale phylogeny and comparative genomics of the fungal order Sordariales.</title>
        <authorList>
            <person name="Hensen N."/>
            <person name="Bonometti L."/>
            <person name="Westerberg I."/>
            <person name="Brannstrom I.O."/>
            <person name="Guillou S."/>
            <person name="Cros-Aarteil S."/>
            <person name="Calhoun S."/>
            <person name="Haridas S."/>
            <person name="Kuo A."/>
            <person name="Mondo S."/>
            <person name="Pangilinan J."/>
            <person name="Riley R."/>
            <person name="LaButti K."/>
            <person name="Andreopoulos B."/>
            <person name="Lipzen A."/>
            <person name="Chen C."/>
            <person name="Yan M."/>
            <person name="Daum C."/>
            <person name="Ng V."/>
            <person name="Clum A."/>
            <person name="Steindorff A."/>
            <person name="Ohm R.A."/>
            <person name="Martin F."/>
            <person name="Silar P."/>
            <person name="Natvig D.O."/>
            <person name="Lalanne C."/>
            <person name="Gautier V."/>
            <person name="Ament-Velasquez S.L."/>
            <person name="Kruys A."/>
            <person name="Hutchinson M.I."/>
            <person name="Powell A.J."/>
            <person name="Barry K."/>
            <person name="Miller A.N."/>
            <person name="Grigoriev I.V."/>
            <person name="Debuchy R."/>
            <person name="Gladieux P."/>
            <person name="Hiltunen Thoren M."/>
            <person name="Johannesson H."/>
        </authorList>
    </citation>
    <scope>NUCLEOTIDE SEQUENCE</scope>
    <source>
        <strain evidence="3">SMH4131-1</strain>
    </source>
</reference>
<organism evidence="3 4">
    <name type="scientific">Cercophora scortea</name>
    <dbReference type="NCBI Taxonomy" id="314031"/>
    <lineage>
        <taxon>Eukaryota</taxon>
        <taxon>Fungi</taxon>
        <taxon>Dikarya</taxon>
        <taxon>Ascomycota</taxon>
        <taxon>Pezizomycotina</taxon>
        <taxon>Sordariomycetes</taxon>
        <taxon>Sordariomycetidae</taxon>
        <taxon>Sordariales</taxon>
        <taxon>Lasiosphaeriaceae</taxon>
        <taxon>Cercophora</taxon>
    </lineage>
</organism>
<name>A0AAE0IL97_9PEZI</name>
<keyword evidence="2" id="KW-0812">Transmembrane</keyword>
<gene>
    <name evidence="3" type="ORF">B0T19DRAFT_441020</name>
</gene>
<proteinExistence type="predicted"/>
<keyword evidence="2" id="KW-0472">Membrane</keyword>
<keyword evidence="4" id="KW-1185">Reference proteome</keyword>
<sequence length="95" mass="9908">MPASAWLDDLQTSWVLITGTGAGLALALGLLTQRRYLSKATLEDAQEDEAPDNEAAQENEAAPGDEAAQETQEKSTESGKEADTGSAARGEEEAG</sequence>
<evidence type="ECO:0000313" key="3">
    <source>
        <dbReference type="EMBL" id="KAK3326993.1"/>
    </source>
</evidence>
<evidence type="ECO:0000256" key="2">
    <source>
        <dbReference type="SAM" id="Phobius"/>
    </source>
</evidence>
<feature type="region of interest" description="Disordered" evidence="1">
    <location>
        <begin position="42"/>
        <end position="95"/>
    </location>
</feature>
<evidence type="ECO:0000313" key="4">
    <source>
        <dbReference type="Proteomes" id="UP001286456"/>
    </source>
</evidence>
<feature type="transmembrane region" description="Helical" evidence="2">
    <location>
        <begin position="12"/>
        <end position="31"/>
    </location>
</feature>
<evidence type="ECO:0000256" key="1">
    <source>
        <dbReference type="SAM" id="MobiDB-lite"/>
    </source>
</evidence>
<dbReference type="AlphaFoldDB" id="A0AAE0IL97"/>